<dbReference type="EMBL" id="GBXM01087783">
    <property type="protein sequence ID" value="JAH20794.1"/>
    <property type="molecule type" value="Transcribed_RNA"/>
</dbReference>
<dbReference type="AlphaFoldDB" id="A0A0E9QVF2"/>
<name>A0A0E9QVF2_ANGAN</name>
<reference evidence="1" key="1">
    <citation type="submission" date="2014-11" db="EMBL/GenBank/DDBJ databases">
        <authorList>
            <person name="Amaro Gonzalez C."/>
        </authorList>
    </citation>
    <scope>NUCLEOTIDE SEQUENCE</scope>
</reference>
<accession>A0A0E9QVF2</accession>
<organism evidence="1">
    <name type="scientific">Anguilla anguilla</name>
    <name type="common">European freshwater eel</name>
    <name type="synonym">Muraena anguilla</name>
    <dbReference type="NCBI Taxonomy" id="7936"/>
    <lineage>
        <taxon>Eukaryota</taxon>
        <taxon>Metazoa</taxon>
        <taxon>Chordata</taxon>
        <taxon>Craniata</taxon>
        <taxon>Vertebrata</taxon>
        <taxon>Euteleostomi</taxon>
        <taxon>Actinopterygii</taxon>
        <taxon>Neopterygii</taxon>
        <taxon>Teleostei</taxon>
        <taxon>Anguilliformes</taxon>
        <taxon>Anguillidae</taxon>
        <taxon>Anguilla</taxon>
    </lineage>
</organism>
<reference evidence="1" key="2">
    <citation type="journal article" date="2015" name="Fish Shellfish Immunol.">
        <title>Early steps in the European eel (Anguilla anguilla)-Vibrio vulnificus interaction in the gills: Role of the RtxA13 toxin.</title>
        <authorList>
            <person name="Callol A."/>
            <person name="Pajuelo D."/>
            <person name="Ebbesson L."/>
            <person name="Teles M."/>
            <person name="MacKenzie S."/>
            <person name="Amaro C."/>
        </authorList>
    </citation>
    <scope>NUCLEOTIDE SEQUENCE</scope>
</reference>
<protein>
    <submittedName>
        <fullName evidence="1">Uncharacterized protein</fullName>
    </submittedName>
</protein>
<sequence>MCFVYSRCLEMDMNASLFLSNYLIDFMWTDLPLCICCKALALNVSVHVVV</sequence>
<evidence type="ECO:0000313" key="1">
    <source>
        <dbReference type="EMBL" id="JAH20794.1"/>
    </source>
</evidence>
<proteinExistence type="predicted"/>